<feature type="compositionally biased region" description="Basic and acidic residues" evidence="1">
    <location>
        <begin position="63"/>
        <end position="78"/>
    </location>
</feature>
<feature type="region of interest" description="Disordered" evidence="1">
    <location>
        <begin position="109"/>
        <end position="153"/>
    </location>
</feature>
<sequence>MADDASTQSGTDGAKGDAGTEQRAHDGKQGDSGKGGSGQSDAHLDSLLGGKGTDRTGTGQQDTKGDDQGKQDDSKSGDLSEGQLKQVADMLAPAMQQYAQQIADRLVNAQGKQLRKGQRDDDQQGKGDDKGQDRQRSDRDDDGPSRADQREADLELRSELRELRPDGAGAEYRSLAEGIGRRYLADNLADGQRPERAARNAAKAATADIESFRKAVQTETVGYLRRKGQIVEGAGKGQGGGSSAAGATGAAAGSEEQAIRRARAMAEEFNQANGHKATTGTATT</sequence>
<feature type="region of interest" description="Disordered" evidence="1">
    <location>
        <begin position="1"/>
        <end position="88"/>
    </location>
</feature>
<organism evidence="2 3">
    <name type="scientific">Actinomycetospora termitidis</name>
    <dbReference type="NCBI Taxonomy" id="3053470"/>
    <lineage>
        <taxon>Bacteria</taxon>
        <taxon>Bacillati</taxon>
        <taxon>Actinomycetota</taxon>
        <taxon>Actinomycetes</taxon>
        <taxon>Pseudonocardiales</taxon>
        <taxon>Pseudonocardiaceae</taxon>
        <taxon>Actinomycetospora</taxon>
    </lineage>
</organism>
<keyword evidence="3" id="KW-1185">Reference proteome</keyword>
<feature type="compositionally biased region" description="Polar residues" evidence="1">
    <location>
        <begin position="1"/>
        <end position="11"/>
    </location>
</feature>
<feature type="compositionally biased region" description="Basic and acidic residues" evidence="1">
    <location>
        <begin position="117"/>
        <end position="153"/>
    </location>
</feature>
<evidence type="ECO:0000313" key="3">
    <source>
        <dbReference type="Proteomes" id="UP001231924"/>
    </source>
</evidence>
<feature type="compositionally biased region" description="Polar residues" evidence="1">
    <location>
        <begin position="270"/>
        <end position="284"/>
    </location>
</feature>
<dbReference type="RefSeq" id="WP_286056007.1">
    <property type="nucleotide sequence ID" value="NZ_JASVWF010000007.1"/>
</dbReference>
<feature type="region of interest" description="Disordered" evidence="1">
    <location>
        <begin position="232"/>
        <end position="284"/>
    </location>
</feature>
<feature type="compositionally biased region" description="Gly residues" evidence="1">
    <location>
        <begin position="234"/>
        <end position="243"/>
    </location>
</feature>
<proteinExistence type="predicted"/>
<dbReference type="Proteomes" id="UP001231924">
    <property type="component" value="Unassembled WGS sequence"/>
</dbReference>
<comment type="caution">
    <text evidence="2">The sequence shown here is derived from an EMBL/GenBank/DDBJ whole genome shotgun (WGS) entry which is preliminary data.</text>
</comment>
<protein>
    <submittedName>
        <fullName evidence="2">Uncharacterized protein</fullName>
    </submittedName>
</protein>
<evidence type="ECO:0000313" key="2">
    <source>
        <dbReference type="EMBL" id="MDL5159413.1"/>
    </source>
</evidence>
<feature type="compositionally biased region" description="Basic and acidic residues" evidence="1">
    <location>
        <begin position="14"/>
        <end position="31"/>
    </location>
</feature>
<accession>A0ABT7MFG1</accession>
<feature type="compositionally biased region" description="Low complexity" evidence="1">
    <location>
        <begin position="244"/>
        <end position="256"/>
    </location>
</feature>
<reference evidence="2 3" key="1">
    <citation type="submission" date="2023-06" db="EMBL/GenBank/DDBJ databases">
        <title>Actinomycetospora Odt1-22.</title>
        <authorList>
            <person name="Supong K."/>
        </authorList>
    </citation>
    <scope>NUCLEOTIDE SEQUENCE [LARGE SCALE GENOMIC DNA]</scope>
    <source>
        <strain evidence="2 3">Odt1-22</strain>
    </source>
</reference>
<name>A0ABT7MFG1_9PSEU</name>
<evidence type="ECO:0000256" key="1">
    <source>
        <dbReference type="SAM" id="MobiDB-lite"/>
    </source>
</evidence>
<gene>
    <name evidence="2" type="ORF">QRT03_25830</name>
</gene>
<dbReference type="EMBL" id="JASVWF010000007">
    <property type="protein sequence ID" value="MDL5159413.1"/>
    <property type="molecule type" value="Genomic_DNA"/>
</dbReference>